<dbReference type="PROSITE" id="PS50932">
    <property type="entry name" value="HTH_LACI_2"/>
    <property type="match status" value="1"/>
</dbReference>
<dbReference type="Pfam" id="PF00532">
    <property type="entry name" value="Peripla_BP_1"/>
    <property type="match status" value="1"/>
</dbReference>
<organism evidence="5 6">
    <name type="scientific">Nonomuraea spiralis</name>
    <dbReference type="NCBI Taxonomy" id="46182"/>
    <lineage>
        <taxon>Bacteria</taxon>
        <taxon>Bacillati</taxon>
        <taxon>Actinomycetota</taxon>
        <taxon>Actinomycetes</taxon>
        <taxon>Streptosporangiales</taxon>
        <taxon>Streptosporangiaceae</taxon>
        <taxon>Nonomuraea</taxon>
    </lineage>
</organism>
<dbReference type="SMART" id="SM00354">
    <property type="entry name" value="HTH_LACI"/>
    <property type="match status" value="1"/>
</dbReference>
<dbReference type="PANTHER" id="PTHR30146:SF109">
    <property type="entry name" value="HTH-TYPE TRANSCRIPTIONAL REGULATOR GALS"/>
    <property type="match status" value="1"/>
</dbReference>
<dbReference type="InterPro" id="IPR001761">
    <property type="entry name" value="Peripla_BP/Lac1_sug-bd_dom"/>
</dbReference>
<dbReference type="InterPro" id="IPR028082">
    <property type="entry name" value="Peripla_BP_I"/>
</dbReference>
<dbReference type="SUPFAM" id="SSF47413">
    <property type="entry name" value="lambda repressor-like DNA-binding domains"/>
    <property type="match status" value="1"/>
</dbReference>
<dbReference type="PANTHER" id="PTHR30146">
    <property type="entry name" value="LACI-RELATED TRANSCRIPTIONAL REPRESSOR"/>
    <property type="match status" value="1"/>
</dbReference>
<evidence type="ECO:0000259" key="4">
    <source>
        <dbReference type="PROSITE" id="PS50932"/>
    </source>
</evidence>
<keyword evidence="3" id="KW-0804">Transcription</keyword>
<dbReference type="InterPro" id="IPR010982">
    <property type="entry name" value="Lambda_DNA-bd_dom_sf"/>
</dbReference>
<dbReference type="Gene3D" id="3.40.50.2300">
    <property type="match status" value="2"/>
</dbReference>
<dbReference type="Proteomes" id="UP001589647">
    <property type="component" value="Unassembled WGS sequence"/>
</dbReference>
<reference evidence="5 6" key="1">
    <citation type="submission" date="2024-09" db="EMBL/GenBank/DDBJ databases">
        <authorList>
            <person name="Sun Q."/>
            <person name="Mori K."/>
        </authorList>
    </citation>
    <scope>NUCLEOTIDE SEQUENCE [LARGE SCALE GENOMIC DNA]</scope>
    <source>
        <strain evidence="5 6">CCM 3426</strain>
    </source>
</reference>
<gene>
    <name evidence="5" type="ORF">ACFFV7_16145</name>
</gene>
<protein>
    <submittedName>
        <fullName evidence="5">LacI family DNA-binding transcriptional regulator</fullName>
    </submittedName>
</protein>
<evidence type="ECO:0000313" key="5">
    <source>
        <dbReference type="EMBL" id="MFB9202729.1"/>
    </source>
</evidence>
<keyword evidence="6" id="KW-1185">Reference proteome</keyword>
<feature type="domain" description="HTH lacI-type" evidence="4">
    <location>
        <begin position="6"/>
        <end position="60"/>
    </location>
</feature>
<sequence length="344" mass="36514">MARKAATLADVAAAAGVSVSLVSKVLNNTGRASEETRRRIHDAVERLDFRPNALAKSFARGRSELVGIIIEDASEIFSSMVLRGAERRLAAAGLATLVCDAAESDQRRSRFVRDLEARHVDAVLVIGSGPSGLYPSVSGRLSCPVAYAFCESDDPADVSFLPDDRGAGRLAAEHLLSLGRTKIAHIAEGSERGAELRTRGFVETLAAAGHAVEPIYGDWSKAWGLQAVNRLIEAGTEVDAIFCANDFIAYGAYVGLRAHGRRIPEDVALVGHDHFSMDPPQRRSGFLTTIDPNLPALGDAAARHLIAPGTAADFTPKLVVGRTTAGGQAAPDLATLLEFIDQLL</sequence>
<dbReference type="SUPFAM" id="SSF53822">
    <property type="entry name" value="Periplasmic binding protein-like I"/>
    <property type="match status" value="1"/>
</dbReference>
<evidence type="ECO:0000256" key="2">
    <source>
        <dbReference type="ARBA" id="ARBA00023125"/>
    </source>
</evidence>
<accession>A0ABV5IDV1</accession>
<evidence type="ECO:0000313" key="6">
    <source>
        <dbReference type="Proteomes" id="UP001589647"/>
    </source>
</evidence>
<dbReference type="InterPro" id="IPR000843">
    <property type="entry name" value="HTH_LacI"/>
</dbReference>
<name>A0ABV5IDV1_9ACTN</name>
<dbReference type="CDD" id="cd01392">
    <property type="entry name" value="HTH_LacI"/>
    <property type="match status" value="1"/>
</dbReference>
<comment type="caution">
    <text evidence="5">The sequence shown here is derived from an EMBL/GenBank/DDBJ whole genome shotgun (WGS) entry which is preliminary data.</text>
</comment>
<keyword evidence="2 5" id="KW-0238">DNA-binding</keyword>
<dbReference type="Gene3D" id="1.10.260.40">
    <property type="entry name" value="lambda repressor-like DNA-binding domains"/>
    <property type="match status" value="1"/>
</dbReference>
<dbReference type="Pfam" id="PF00356">
    <property type="entry name" value="LacI"/>
    <property type="match status" value="1"/>
</dbReference>
<dbReference type="EMBL" id="JBHMEI010000012">
    <property type="protein sequence ID" value="MFB9202729.1"/>
    <property type="molecule type" value="Genomic_DNA"/>
</dbReference>
<dbReference type="GO" id="GO:0003677">
    <property type="term" value="F:DNA binding"/>
    <property type="evidence" value="ECO:0007669"/>
    <property type="project" value="UniProtKB-KW"/>
</dbReference>
<dbReference type="RefSeq" id="WP_189652719.1">
    <property type="nucleotide sequence ID" value="NZ_BMRC01000030.1"/>
</dbReference>
<keyword evidence="1" id="KW-0805">Transcription regulation</keyword>
<evidence type="ECO:0000256" key="3">
    <source>
        <dbReference type="ARBA" id="ARBA00023163"/>
    </source>
</evidence>
<proteinExistence type="predicted"/>
<dbReference type="CDD" id="cd06267">
    <property type="entry name" value="PBP1_LacI_sugar_binding-like"/>
    <property type="match status" value="1"/>
</dbReference>
<evidence type="ECO:0000256" key="1">
    <source>
        <dbReference type="ARBA" id="ARBA00023015"/>
    </source>
</evidence>